<dbReference type="GO" id="GO:0016740">
    <property type="term" value="F:transferase activity"/>
    <property type="evidence" value="ECO:0007669"/>
    <property type="project" value="UniProtKB-KW"/>
</dbReference>
<keyword evidence="11" id="KW-0274">FAD</keyword>
<dbReference type="EMBL" id="CP036275">
    <property type="protein sequence ID" value="QDU40403.1"/>
    <property type="molecule type" value="Genomic_DNA"/>
</dbReference>
<dbReference type="OrthoDB" id="9778595at2"/>
<dbReference type="AlphaFoldDB" id="A0A517ZD30"/>
<evidence type="ECO:0000256" key="11">
    <source>
        <dbReference type="ARBA" id="ARBA00022827"/>
    </source>
</evidence>
<keyword evidence="19" id="KW-0812">Transmembrane</keyword>
<evidence type="ECO:0000256" key="18">
    <source>
        <dbReference type="ARBA" id="ARBA00060485"/>
    </source>
</evidence>
<keyword evidence="19" id="KW-1133">Transmembrane helix</keyword>
<keyword evidence="5" id="KW-1003">Cell membrane</keyword>
<dbReference type="Pfam" id="PF04400">
    <property type="entry name" value="NqrM"/>
    <property type="match status" value="1"/>
</dbReference>
<dbReference type="InterPro" id="IPR007495">
    <property type="entry name" value="NqrM"/>
</dbReference>
<keyword evidence="8" id="KW-0808">Transferase</keyword>
<sequence precursor="true">MLRSVSHVSVLIVLFAVCGLPWAPAAARAAGSDELVSLSGETMGTTWHVKVTSPADGPDSDTLLAGIGETLERVNDQMSTWREDSELSRFNRHETDTWFEVSAETATVVAAALELSERTGGAFDPTVGPLVRLWNFGPNPGEREIPDEETIATARQRVGYEQIEVRLVPPALRKSQPSVELDLSAIAKGFGVDEVAAWVKQAGASGAMVEIGGEVRTFGTKPDGTDWKIGIEQPTVGRRAVGRVVALKGKSLATSGDYRNFFVADGERFSHTIDPRTGRPVTHELASVSVVSDDCMRADGWATALMVLGPEAGMALAEEQGLAASFLIRSEDAFRTESTAAFAAMFGEPEPAGGASLMGTFLVTAAIFALAICGLAVGVIFSNRRLRGSCGGMDGLKDEKGNPICQACTRPREECTEFREAVAGSAQAGTGQHDADSAQPQC</sequence>
<keyword evidence="12" id="KW-0460">Magnesium</keyword>
<dbReference type="PANTHER" id="PTHR30040:SF2">
    <property type="entry name" value="FAD:PROTEIN FMN TRANSFERASE"/>
    <property type="match status" value="1"/>
</dbReference>
<evidence type="ECO:0000256" key="14">
    <source>
        <dbReference type="ARBA" id="ARBA00023139"/>
    </source>
</evidence>
<evidence type="ECO:0000256" key="9">
    <source>
        <dbReference type="ARBA" id="ARBA00022723"/>
    </source>
</evidence>
<dbReference type="GO" id="GO:0046872">
    <property type="term" value="F:metal ion binding"/>
    <property type="evidence" value="ECO:0007669"/>
    <property type="project" value="UniProtKB-KW"/>
</dbReference>
<evidence type="ECO:0000256" key="6">
    <source>
        <dbReference type="ARBA" id="ARBA00022519"/>
    </source>
</evidence>
<keyword evidence="22" id="KW-1185">Reference proteome</keyword>
<keyword evidence="10 20" id="KW-0732">Signal</keyword>
<protein>
    <recommendedName>
        <fullName evidence="4">FAD:protein FMN transferase</fullName>
        <ecNumber evidence="3">2.7.1.180</ecNumber>
    </recommendedName>
    <alternativeName>
        <fullName evidence="16">Flavin transferase</fullName>
    </alternativeName>
</protein>
<reference evidence="21 22" key="1">
    <citation type="submission" date="2019-02" db="EMBL/GenBank/DDBJ databases">
        <title>Deep-cultivation of Planctomycetes and their phenomic and genomic characterization uncovers novel biology.</title>
        <authorList>
            <person name="Wiegand S."/>
            <person name="Jogler M."/>
            <person name="Boedeker C."/>
            <person name="Pinto D."/>
            <person name="Vollmers J."/>
            <person name="Rivas-Marin E."/>
            <person name="Kohn T."/>
            <person name="Peeters S.H."/>
            <person name="Heuer A."/>
            <person name="Rast P."/>
            <person name="Oberbeckmann S."/>
            <person name="Bunk B."/>
            <person name="Jeske O."/>
            <person name="Meyerdierks A."/>
            <person name="Storesund J.E."/>
            <person name="Kallscheuer N."/>
            <person name="Luecker S."/>
            <person name="Lage O.M."/>
            <person name="Pohl T."/>
            <person name="Merkel B.J."/>
            <person name="Hornburger P."/>
            <person name="Mueller R.-W."/>
            <person name="Bruemmer F."/>
            <person name="Labrenz M."/>
            <person name="Spormann A.M."/>
            <person name="Op den Camp H."/>
            <person name="Overmann J."/>
            <person name="Amann R."/>
            <person name="Jetten M.S.M."/>
            <person name="Mascher T."/>
            <person name="Medema M.H."/>
            <person name="Devos D.P."/>
            <person name="Kaster A.-K."/>
            <person name="Ovreas L."/>
            <person name="Rohde M."/>
            <person name="Galperin M.Y."/>
            <person name="Jogler C."/>
        </authorList>
    </citation>
    <scope>NUCLEOTIDE SEQUENCE [LARGE SCALE GENOMIC DNA]</scope>
    <source>
        <strain evidence="21 22">Mal4</strain>
    </source>
</reference>
<evidence type="ECO:0000256" key="3">
    <source>
        <dbReference type="ARBA" id="ARBA00011955"/>
    </source>
</evidence>
<name>A0A517ZD30_9PLAN</name>
<evidence type="ECO:0000256" key="12">
    <source>
        <dbReference type="ARBA" id="ARBA00022842"/>
    </source>
</evidence>
<keyword evidence="13 19" id="KW-0472">Membrane</keyword>
<evidence type="ECO:0000256" key="16">
    <source>
        <dbReference type="ARBA" id="ARBA00031306"/>
    </source>
</evidence>
<keyword evidence="6" id="KW-0997">Cell inner membrane</keyword>
<keyword evidence="15 21" id="KW-0449">Lipoprotein</keyword>
<comment type="similarity">
    <text evidence="2">Belongs to the ApbE family.</text>
</comment>
<evidence type="ECO:0000256" key="15">
    <source>
        <dbReference type="ARBA" id="ARBA00023288"/>
    </source>
</evidence>
<dbReference type="InterPro" id="IPR024932">
    <property type="entry name" value="ApbE"/>
</dbReference>
<dbReference type="InterPro" id="IPR003374">
    <property type="entry name" value="ApbE-like_sf"/>
</dbReference>
<feature type="transmembrane region" description="Helical" evidence="19">
    <location>
        <begin position="357"/>
        <end position="381"/>
    </location>
</feature>
<dbReference type="FunFam" id="3.10.520.10:FF:000001">
    <property type="entry name" value="FAD:protein FMN transferase"/>
    <property type="match status" value="1"/>
</dbReference>
<accession>A0A517ZD30</accession>
<dbReference type="PANTHER" id="PTHR30040">
    <property type="entry name" value="THIAMINE BIOSYNTHESIS LIPOPROTEIN APBE"/>
    <property type="match status" value="1"/>
</dbReference>
<comment type="cofactor">
    <cofactor evidence="1">
        <name>Mg(2+)</name>
        <dbReference type="ChEBI" id="CHEBI:18420"/>
    </cofactor>
</comment>
<dbReference type="Gene3D" id="3.10.520.10">
    <property type="entry name" value="ApbE-like domains"/>
    <property type="match status" value="1"/>
</dbReference>
<evidence type="ECO:0000256" key="8">
    <source>
        <dbReference type="ARBA" id="ARBA00022679"/>
    </source>
</evidence>
<keyword evidence="9" id="KW-0479">Metal-binding</keyword>
<evidence type="ECO:0000256" key="13">
    <source>
        <dbReference type="ARBA" id="ARBA00023136"/>
    </source>
</evidence>
<evidence type="ECO:0000256" key="2">
    <source>
        <dbReference type="ARBA" id="ARBA00008282"/>
    </source>
</evidence>
<comment type="catalytic activity">
    <reaction evidence="17">
        <text>L-threonyl-[protein] + FAD = FMN-L-threonyl-[protein] + AMP + H(+)</text>
        <dbReference type="Rhea" id="RHEA:36847"/>
        <dbReference type="Rhea" id="RHEA-COMP:11060"/>
        <dbReference type="Rhea" id="RHEA-COMP:11061"/>
        <dbReference type="ChEBI" id="CHEBI:15378"/>
        <dbReference type="ChEBI" id="CHEBI:30013"/>
        <dbReference type="ChEBI" id="CHEBI:57692"/>
        <dbReference type="ChEBI" id="CHEBI:74257"/>
        <dbReference type="ChEBI" id="CHEBI:456215"/>
        <dbReference type="EC" id="2.7.1.180"/>
    </reaction>
</comment>
<evidence type="ECO:0000256" key="19">
    <source>
        <dbReference type="SAM" id="Phobius"/>
    </source>
</evidence>
<feature type="chain" id="PRO_5039932691" description="FAD:protein FMN transferase" evidence="20">
    <location>
        <begin position="30"/>
        <end position="442"/>
    </location>
</feature>
<evidence type="ECO:0000256" key="17">
    <source>
        <dbReference type="ARBA" id="ARBA00048540"/>
    </source>
</evidence>
<organism evidence="21 22">
    <name type="scientific">Maioricimonas rarisocia</name>
    <dbReference type="NCBI Taxonomy" id="2528026"/>
    <lineage>
        <taxon>Bacteria</taxon>
        <taxon>Pseudomonadati</taxon>
        <taxon>Planctomycetota</taxon>
        <taxon>Planctomycetia</taxon>
        <taxon>Planctomycetales</taxon>
        <taxon>Planctomycetaceae</taxon>
        <taxon>Maioricimonas</taxon>
    </lineage>
</organism>
<keyword evidence="14" id="KW-0564">Palmitate</keyword>
<evidence type="ECO:0000313" key="21">
    <source>
        <dbReference type="EMBL" id="QDU40403.1"/>
    </source>
</evidence>
<evidence type="ECO:0000256" key="20">
    <source>
        <dbReference type="SAM" id="SignalP"/>
    </source>
</evidence>
<dbReference type="RefSeq" id="WP_145371672.1">
    <property type="nucleotide sequence ID" value="NZ_CP036275.1"/>
</dbReference>
<evidence type="ECO:0000256" key="1">
    <source>
        <dbReference type="ARBA" id="ARBA00001946"/>
    </source>
</evidence>
<comment type="subcellular location">
    <subcellularLocation>
        <location evidence="18">Cell inner membrane</location>
        <topology evidence="18">Lipid-anchor</topology>
        <orientation evidence="18">Periplasmic side</orientation>
    </subcellularLocation>
</comment>
<feature type="signal peptide" evidence="20">
    <location>
        <begin position="1"/>
        <end position="29"/>
    </location>
</feature>
<evidence type="ECO:0000256" key="7">
    <source>
        <dbReference type="ARBA" id="ARBA00022630"/>
    </source>
</evidence>
<keyword evidence="7" id="KW-0285">Flavoprotein</keyword>
<gene>
    <name evidence="21" type="primary">apbE_2</name>
    <name evidence="21" type="ORF">Mal4_47590</name>
</gene>
<dbReference type="KEGG" id="mri:Mal4_47590"/>
<evidence type="ECO:0000313" key="22">
    <source>
        <dbReference type="Proteomes" id="UP000320496"/>
    </source>
</evidence>
<evidence type="ECO:0000256" key="4">
    <source>
        <dbReference type="ARBA" id="ARBA00016337"/>
    </source>
</evidence>
<evidence type="ECO:0000256" key="10">
    <source>
        <dbReference type="ARBA" id="ARBA00022729"/>
    </source>
</evidence>
<evidence type="ECO:0000256" key="5">
    <source>
        <dbReference type="ARBA" id="ARBA00022475"/>
    </source>
</evidence>
<dbReference type="Proteomes" id="UP000320496">
    <property type="component" value="Chromosome"/>
</dbReference>
<dbReference type="Pfam" id="PF02424">
    <property type="entry name" value="ApbE"/>
    <property type="match status" value="1"/>
</dbReference>
<dbReference type="SUPFAM" id="SSF143631">
    <property type="entry name" value="ApbE-like"/>
    <property type="match status" value="1"/>
</dbReference>
<proteinExistence type="inferred from homology"/>
<dbReference type="EC" id="2.7.1.180" evidence="3"/>
<dbReference type="GO" id="GO:0005886">
    <property type="term" value="C:plasma membrane"/>
    <property type="evidence" value="ECO:0007669"/>
    <property type="project" value="UniProtKB-SubCell"/>
</dbReference>